<proteinExistence type="predicted"/>
<dbReference type="InterPro" id="IPR036735">
    <property type="entry name" value="NGN_dom_sf"/>
</dbReference>
<keyword evidence="1" id="KW-0804">Transcription</keyword>
<reference evidence="3" key="1">
    <citation type="submission" date="2018-05" db="EMBL/GenBank/DDBJ databases">
        <authorList>
            <person name="Lanie J.A."/>
            <person name="Ng W.-L."/>
            <person name="Kazmierczak K.M."/>
            <person name="Andrzejewski T.M."/>
            <person name="Davidsen T.M."/>
            <person name="Wayne K.J."/>
            <person name="Tettelin H."/>
            <person name="Glass J.I."/>
            <person name="Rusch D."/>
            <person name="Podicherti R."/>
            <person name="Tsui H.-C.T."/>
            <person name="Winkler M.E."/>
        </authorList>
    </citation>
    <scope>NUCLEOTIDE SEQUENCE</scope>
</reference>
<feature type="domain" description="NusG-like N-terminal" evidence="2">
    <location>
        <begin position="23"/>
        <end position="55"/>
    </location>
</feature>
<protein>
    <recommendedName>
        <fullName evidence="2">NusG-like N-terminal domain-containing protein</fullName>
    </recommendedName>
</protein>
<dbReference type="InterPro" id="IPR006645">
    <property type="entry name" value="NGN-like_dom"/>
</dbReference>
<dbReference type="EMBL" id="UINC01205973">
    <property type="protein sequence ID" value="SVE27391.1"/>
    <property type="molecule type" value="Genomic_DNA"/>
</dbReference>
<dbReference type="SUPFAM" id="SSF82679">
    <property type="entry name" value="N-utilization substance G protein NusG, N-terminal domain"/>
    <property type="match status" value="1"/>
</dbReference>
<accession>A0A383C5D8</accession>
<dbReference type="AlphaFoldDB" id="A0A383C5D8"/>
<sequence>MNMVSLSTSSDIEKSEMYKPHEKYWYAVYVRSRQEKKVHKLFEEKGVKTSLPLIKS</sequence>
<evidence type="ECO:0000256" key="1">
    <source>
        <dbReference type="ARBA" id="ARBA00023163"/>
    </source>
</evidence>
<organism evidence="3">
    <name type="scientific">marine metagenome</name>
    <dbReference type="NCBI Taxonomy" id="408172"/>
    <lineage>
        <taxon>unclassified sequences</taxon>
        <taxon>metagenomes</taxon>
        <taxon>ecological metagenomes</taxon>
    </lineage>
</organism>
<evidence type="ECO:0000313" key="3">
    <source>
        <dbReference type="EMBL" id="SVE27391.1"/>
    </source>
</evidence>
<dbReference type="Pfam" id="PF02357">
    <property type="entry name" value="NusG"/>
    <property type="match status" value="1"/>
</dbReference>
<dbReference type="GO" id="GO:0006354">
    <property type="term" value="P:DNA-templated transcription elongation"/>
    <property type="evidence" value="ECO:0007669"/>
    <property type="project" value="InterPro"/>
</dbReference>
<name>A0A383C5D8_9ZZZZ</name>
<evidence type="ECO:0000259" key="2">
    <source>
        <dbReference type="Pfam" id="PF02357"/>
    </source>
</evidence>
<dbReference type="Gene3D" id="3.30.70.940">
    <property type="entry name" value="NusG, N-terminal domain"/>
    <property type="match status" value="1"/>
</dbReference>
<feature type="non-terminal residue" evidence="3">
    <location>
        <position position="56"/>
    </location>
</feature>
<gene>
    <name evidence="3" type="ORF">METZ01_LOCUS480245</name>
</gene>